<feature type="domain" description="BON" evidence="4">
    <location>
        <begin position="37"/>
        <end position="104"/>
    </location>
</feature>
<dbReference type="SMART" id="SM00257">
    <property type="entry name" value="LysM"/>
    <property type="match status" value="1"/>
</dbReference>
<dbReference type="InterPro" id="IPR036779">
    <property type="entry name" value="LysM_dom_sf"/>
</dbReference>
<name>A0A1F7S1V2_9BACT</name>
<evidence type="ECO:0000256" key="3">
    <source>
        <dbReference type="ARBA" id="ARBA00072219"/>
    </source>
</evidence>
<feature type="domain" description="LysM" evidence="5">
    <location>
        <begin position="122"/>
        <end position="171"/>
    </location>
</feature>
<sequence>MGLFDFIMNAGKSIGIGKQTNQPSQSHPDPELEQKLKDQRITGKLLAEVNNLGLGAEKLDIQFKNGKVSITGTTSSQENREKLILALGNIEGVGQVSENIVVEKTESKTAEAPEITEAPQSVFYTVQKGDSLSKIAKMHYGNANKYNIIFEANKPMLASPDKIYPGQVLRIPPLG</sequence>
<evidence type="ECO:0000256" key="2">
    <source>
        <dbReference type="ARBA" id="ARBA00022490"/>
    </source>
</evidence>
<gene>
    <name evidence="6" type="ORF">A2161_19715</name>
</gene>
<dbReference type="InterPro" id="IPR052196">
    <property type="entry name" value="Bact_Kbp"/>
</dbReference>
<protein>
    <recommendedName>
        <fullName evidence="3">Potassium binding protein Kbp</fullName>
    </recommendedName>
</protein>
<dbReference type="AlphaFoldDB" id="A0A1F7S1V2"/>
<dbReference type="EMBL" id="MGDD01000063">
    <property type="protein sequence ID" value="OGL47670.1"/>
    <property type="molecule type" value="Genomic_DNA"/>
</dbReference>
<dbReference type="CDD" id="cd00118">
    <property type="entry name" value="LysM"/>
    <property type="match status" value="1"/>
</dbReference>
<dbReference type="GO" id="GO:0005737">
    <property type="term" value="C:cytoplasm"/>
    <property type="evidence" value="ECO:0007669"/>
    <property type="project" value="UniProtKB-SubCell"/>
</dbReference>
<evidence type="ECO:0000313" key="7">
    <source>
        <dbReference type="Proteomes" id="UP000179266"/>
    </source>
</evidence>
<comment type="caution">
    <text evidence="6">The sequence shown here is derived from an EMBL/GenBank/DDBJ whole genome shotgun (WGS) entry which is preliminary data.</text>
</comment>
<organism evidence="6 7">
    <name type="scientific">Candidatus Schekmanbacteria bacterium RBG_13_48_7</name>
    <dbReference type="NCBI Taxonomy" id="1817878"/>
    <lineage>
        <taxon>Bacteria</taxon>
        <taxon>Candidatus Schekmaniibacteriota</taxon>
    </lineage>
</organism>
<reference evidence="6 7" key="1">
    <citation type="journal article" date="2016" name="Nat. Commun.">
        <title>Thousands of microbial genomes shed light on interconnected biogeochemical processes in an aquifer system.</title>
        <authorList>
            <person name="Anantharaman K."/>
            <person name="Brown C.T."/>
            <person name="Hug L.A."/>
            <person name="Sharon I."/>
            <person name="Castelle C.J."/>
            <person name="Probst A.J."/>
            <person name="Thomas B.C."/>
            <person name="Singh A."/>
            <person name="Wilkins M.J."/>
            <person name="Karaoz U."/>
            <person name="Brodie E.L."/>
            <person name="Williams K.H."/>
            <person name="Hubbard S.S."/>
            <person name="Banfield J.F."/>
        </authorList>
    </citation>
    <scope>NUCLEOTIDE SEQUENCE [LARGE SCALE GENOMIC DNA]</scope>
</reference>
<dbReference type="Gene3D" id="3.10.350.10">
    <property type="entry name" value="LysM domain"/>
    <property type="match status" value="1"/>
</dbReference>
<dbReference type="Pfam" id="PF01476">
    <property type="entry name" value="LysM"/>
    <property type="match status" value="1"/>
</dbReference>
<dbReference type="FunFam" id="3.10.350.10:FF:000001">
    <property type="entry name" value="Peptidoglycan-binding protein LysM"/>
    <property type="match status" value="1"/>
</dbReference>
<dbReference type="PROSITE" id="PS50914">
    <property type="entry name" value="BON"/>
    <property type="match status" value="1"/>
</dbReference>
<evidence type="ECO:0000259" key="5">
    <source>
        <dbReference type="PROSITE" id="PS51782"/>
    </source>
</evidence>
<dbReference type="Proteomes" id="UP000179266">
    <property type="component" value="Unassembled WGS sequence"/>
</dbReference>
<dbReference type="InterPro" id="IPR007055">
    <property type="entry name" value="BON_dom"/>
</dbReference>
<dbReference type="PANTHER" id="PTHR34700">
    <property type="entry name" value="POTASSIUM BINDING PROTEIN KBP"/>
    <property type="match status" value="1"/>
</dbReference>
<proteinExistence type="predicted"/>
<dbReference type="Pfam" id="PF04972">
    <property type="entry name" value="BON"/>
    <property type="match status" value="1"/>
</dbReference>
<dbReference type="NCBIfam" id="NF008399">
    <property type="entry name" value="PRK11198.1"/>
    <property type="match status" value="1"/>
</dbReference>
<evidence type="ECO:0000259" key="4">
    <source>
        <dbReference type="PROSITE" id="PS50914"/>
    </source>
</evidence>
<evidence type="ECO:0000313" key="6">
    <source>
        <dbReference type="EMBL" id="OGL47670.1"/>
    </source>
</evidence>
<keyword evidence="2" id="KW-0963">Cytoplasm</keyword>
<dbReference type="SUPFAM" id="SSF54106">
    <property type="entry name" value="LysM domain"/>
    <property type="match status" value="1"/>
</dbReference>
<dbReference type="Gene3D" id="3.30.1340.30">
    <property type="match status" value="1"/>
</dbReference>
<accession>A0A1F7S1V2</accession>
<comment type="subcellular location">
    <subcellularLocation>
        <location evidence="1">Cytoplasm</location>
    </subcellularLocation>
</comment>
<dbReference type="InterPro" id="IPR018392">
    <property type="entry name" value="LysM"/>
</dbReference>
<evidence type="ECO:0000256" key="1">
    <source>
        <dbReference type="ARBA" id="ARBA00004496"/>
    </source>
</evidence>
<dbReference type="PANTHER" id="PTHR34700:SF8">
    <property type="entry name" value="POTASSIUM BINDING PROTEIN KBP"/>
    <property type="match status" value="1"/>
</dbReference>
<dbReference type="PROSITE" id="PS51782">
    <property type="entry name" value="LYSM"/>
    <property type="match status" value="1"/>
</dbReference>